<gene>
    <name evidence="2" type="ORF">ISS97_17615</name>
</gene>
<feature type="domain" description="Peptidase M17 leucyl aminopeptidase N-terminal" evidence="1">
    <location>
        <begin position="49"/>
        <end position="130"/>
    </location>
</feature>
<dbReference type="Pfam" id="PF02789">
    <property type="entry name" value="Peptidase_M17_N"/>
    <property type="match status" value="1"/>
</dbReference>
<reference evidence="2 3" key="1">
    <citation type="submission" date="2020-10" db="EMBL/GenBank/DDBJ databases">
        <title>Phylogeny of dyella-like bacteria.</title>
        <authorList>
            <person name="Fu J."/>
        </authorList>
    </citation>
    <scope>NUCLEOTIDE SEQUENCE [LARGE SCALE GENOMIC DNA]</scope>
    <source>
        <strain evidence="2 3">BB4</strain>
    </source>
</reference>
<dbReference type="EMBL" id="JADIKD010000012">
    <property type="protein sequence ID" value="MFK2919093.1"/>
    <property type="molecule type" value="Genomic_DNA"/>
</dbReference>
<dbReference type="SUPFAM" id="SSF52949">
    <property type="entry name" value="Macro domain-like"/>
    <property type="match status" value="1"/>
</dbReference>
<evidence type="ECO:0000313" key="3">
    <source>
        <dbReference type="Proteomes" id="UP001620408"/>
    </source>
</evidence>
<dbReference type="InterPro" id="IPR043472">
    <property type="entry name" value="Macro_dom-like"/>
</dbReference>
<organism evidence="2 3">
    <name type="scientific">Dyella koreensis</name>
    <dbReference type="NCBI Taxonomy" id="311235"/>
    <lineage>
        <taxon>Bacteria</taxon>
        <taxon>Pseudomonadati</taxon>
        <taxon>Pseudomonadota</taxon>
        <taxon>Gammaproteobacteria</taxon>
        <taxon>Lysobacterales</taxon>
        <taxon>Rhodanobacteraceae</taxon>
        <taxon>Dyella</taxon>
    </lineage>
</organism>
<protein>
    <submittedName>
        <fullName evidence="2">Peptidase M17</fullName>
    </submittedName>
</protein>
<accession>A0ABW8K872</accession>
<dbReference type="Proteomes" id="UP001620408">
    <property type="component" value="Unassembled WGS sequence"/>
</dbReference>
<proteinExistence type="predicted"/>
<sequence>MPLQRKIGMWKDISIEMAAWDGVEASVDLSCACMFEREIGDAGWVGGMQHLDAALGGALSALRRSGVFSGHYLETLLLDRVPFAIPAQAVLVIGLGDPDIWTPKVSAMAAATSVRTAMQHRFTSCAFAPSLLDAGLDGRVISGVAQTMMEAVLEAIGAQAKVTESGLASAHRLRRWIFDVGASHFDQTAESFQQALSAKARRP</sequence>
<dbReference type="InterPro" id="IPR008283">
    <property type="entry name" value="Peptidase_M17_N"/>
</dbReference>
<name>A0ABW8K872_9GAMM</name>
<evidence type="ECO:0000313" key="2">
    <source>
        <dbReference type="EMBL" id="MFK2919093.1"/>
    </source>
</evidence>
<comment type="caution">
    <text evidence="2">The sequence shown here is derived from an EMBL/GenBank/DDBJ whole genome shotgun (WGS) entry which is preliminary data.</text>
</comment>
<dbReference type="Gene3D" id="3.40.220.10">
    <property type="entry name" value="Leucine Aminopeptidase, subunit E, domain 1"/>
    <property type="match status" value="1"/>
</dbReference>
<evidence type="ECO:0000259" key="1">
    <source>
        <dbReference type="Pfam" id="PF02789"/>
    </source>
</evidence>
<keyword evidence="3" id="KW-1185">Reference proteome</keyword>